<feature type="compositionally biased region" description="Acidic residues" evidence="1">
    <location>
        <begin position="69"/>
        <end position="86"/>
    </location>
</feature>
<dbReference type="AlphaFoldDB" id="A0A392R7P8"/>
<sequence>MSALLGQKSENPDANPKKSKDEEDLQERSTKKMKRGSGDGKMVQTPTMEEAGEKSYRDSVLGRSGGSGNEEDQQADGIGEEDGEWGDDVKVEERTIGNYTCPVTTRFS</sequence>
<evidence type="ECO:0000256" key="1">
    <source>
        <dbReference type="SAM" id="MobiDB-lite"/>
    </source>
</evidence>
<comment type="caution">
    <text evidence="2">The sequence shown here is derived from an EMBL/GenBank/DDBJ whole genome shotgun (WGS) entry which is preliminary data.</text>
</comment>
<organism evidence="2 3">
    <name type="scientific">Trifolium medium</name>
    <dbReference type="NCBI Taxonomy" id="97028"/>
    <lineage>
        <taxon>Eukaryota</taxon>
        <taxon>Viridiplantae</taxon>
        <taxon>Streptophyta</taxon>
        <taxon>Embryophyta</taxon>
        <taxon>Tracheophyta</taxon>
        <taxon>Spermatophyta</taxon>
        <taxon>Magnoliopsida</taxon>
        <taxon>eudicotyledons</taxon>
        <taxon>Gunneridae</taxon>
        <taxon>Pentapetalae</taxon>
        <taxon>rosids</taxon>
        <taxon>fabids</taxon>
        <taxon>Fabales</taxon>
        <taxon>Fabaceae</taxon>
        <taxon>Papilionoideae</taxon>
        <taxon>50 kb inversion clade</taxon>
        <taxon>NPAAA clade</taxon>
        <taxon>Hologalegina</taxon>
        <taxon>IRL clade</taxon>
        <taxon>Trifolieae</taxon>
        <taxon>Trifolium</taxon>
    </lineage>
</organism>
<protein>
    <submittedName>
        <fullName evidence="2">Uncharacterized protein</fullName>
    </submittedName>
</protein>
<dbReference type="Proteomes" id="UP000265520">
    <property type="component" value="Unassembled WGS sequence"/>
</dbReference>
<evidence type="ECO:0000313" key="3">
    <source>
        <dbReference type="Proteomes" id="UP000265520"/>
    </source>
</evidence>
<feature type="compositionally biased region" description="Basic and acidic residues" evidence="1">
    <location>
        <begin position="15"/>
        <end position="30"/>
    </location>
</feature>
<name>A0A392R7P8_9FABA</name>
<accession>A0A392R7P8</accession>
<feature type="region of interest" description="Disordered" evidence="1">
    <location>
        <begin position="1"/>
        <end position="88"/>
    </location>
</feature>
<keyword evidence="3" id="KW-1185">Reference proteome</keyword>
<evidence type="ECO:0000313" key="2">
    <source>
        <dbReference type="EMBL" id="MCI31886.1"/>
    </source>
</evidence>
<dbReference type="EMBL" id="LXQA010190895">
    <property type="protein sequence ID" value="MCI31886.1"/>
    <property type="molecule type" value="Genomic_DNA"/>
</dbReference>
<proteinExistence type="predicted"/>
<reference evidence="2 3" key="1">
    <citation type="journal article" date="2018" name="Front. Plant Sci.">
        <title>Red Clover (Trifolium pratense) and Zigzag Clover (T. medium) - A Picture of Genomic Similarities and Differences.</title>
        <authorList>
            <person name="Dluhosova J."/>
            <person name="Istvanek J."/>
            <person name="Nedelnik J."/>
            <person name="Repkova J."/>
        </authorList>
    </citation>
    <scope>NUCLEOTIDE SEQUENCE [LARGE SCALE GENOMIC DNA]</scope>
    <source>
        <strain evidence="3">cv. 10/8</strain>
        <tissue evidence="2">Leaf</tissue>
    </source>
</reference>